<dbReference type="PANTHER" id="PTHR47262">
    <property type="entry name" value="OS02G0132600 PROTEIN"/>
    <property type="match status" value="1"/>
</dbReference>
<protein>
    <submittedName>
        <fullName evidence="1">Uncharacterized protein</fullName>
    </submittedName>
</protein>
<dbReference type="Proteomes" id="UP000652761">
    <property type="component" value="Unassembled WGS sequence"/>
</dbReference>
<dbReference type="AlphaFoldDB" id="A0A843UQ86"/>
<evidence type="ECO:0000313" key="1">
    <source>
        <dbReference type="EMBL" id="MQL84476.1"/>
    </source>
</evidence>
<evidence type="ECO:0000313" key="2">
    <source>
        <dbReference type="Proteomes" id="UP000652761"/>
    </source>
</evidence>
<comment type="caution">
    <text evidence="1">The sequence shown here is derived from an EMBL/GenBank/DDBJ whole genome shotgun (WGS) entry which is preliminary data.</text>
</comment>
<reference evidence="1" key="1">
    <citation type="submission" date="2017-07" db="EMBL/GenBank/DDBJ databases">
        <title>Taro Niue Genome Assembly and Annotation.</title>
        <authorList>
            <person name="Atibalentja N."/>
            <person name="Keating K."/>
            <person name="Fields C.J."/>
        </authorList>
    </citation>
    <scope>NUCLEOTIDE SEQUENCE</scope>
    <source>
        <strain evidence="1">Niue_2</strain>
        <tissue evidence="1">Leaf</tissue>
    </source>
</reference>
<keyword evidence="2" id="KW-1185">Reference proteome</keyword>
<sequence length="524" mass="57338">YFSRCPHISIYTRSGRGSQKGAFSFAHGGSVGALLSSAMGGGKLKELAASVAGKVISSTNTAGTTAESLSSLFLSTLKKSSAVVTKEKSENHRVAEVIATGKKSVSSFFGPRSARSSVLGVAKKAPSEPPLRVSSEVLSVLKEAGQVKEQDTAVITSALQGETGSLKSPQSEEITYDSLIENSFHDTHTIFKSHIQKERSRERKARWTHKNTQDLRFSRLIKRSADTLGTESTLKVLSKLGKETGVKEYNALIGVCIDKARQSNDEDTLLVQIQKAFHLVRTMKEQGFQIEEESYGKLLMYLIETEMIEEFKYISEMIKNKDPQSNSRICYYEMLLWIRIGNEEKIRSACDSLQIDDDNFLSSEADGQMFPAGSTLATGEVAEELPPEKMSAPELHRVGTRQAALAIAQKLSGVALAIRLLHDGIGALPTGDLEELELLLVLATAAEASRVWRVETGEPKSACLESGLLPPSKAVRAVWKRSEIESTLEPCTTASSSSIWTRHCSARSLDCLQDVFSLLRCQWP</sequence>
<dbReference type="EMBL" id="NMUH01000763">
    <property type="protein sequence ID" value="MQL84476.1"/>
    <property type="molecule type" value="Genomic_DNA"/>
</dbReference>
<feature type="non-terminal residue" evidence="1">
    <location>
        <position position="1"/>
    </location>
</feature>
<name>A0A843UQ86_COLES</name>
<gene>
    <name evidence="1" type="ORF">Taro_016980</name>
</gene>
<dbReference type="OrthoDB" id="767661at2759"/>
<organism evidence="1 2">
    <name type="scientific">Colocasia esculenta</name>
    <name type="common">Wild taro</name>
    <name type="synonym">Arum esculentum</name>
    <dbReference type="NCBI Taxonomy" id="4460"/>
    <lineage>
        <taxon>Eukaryota</taxon>
        <taxon>Viridiplantae</taxon>
        <taxon>Streptophyta</taxon>
        <taxon>Embryophyta</taxon>
        <taxon>Tracheophyta</taxon>
        <taxon>Spermatophyta</taxon>
        <taxon>Magnoliopsida</taxon>
        <taxon>Liliopsida</taxon>
        <taxon>Araceae</taxon>
        <taxon>Aroideae</taxon>
        <taxon>Colocasieae</taxon>
        <taxon>Colocasia</taxon>
    </lineage>
</organism>
<accession>A0A843UQ86</accession>
<feature type="non-terminal residue" evidence="1">
    <location>
        <position position="524"/>
    </location>
</feature>
<proteinExistence type="predicted"/>
<dbReference type="PANTHER" id="PTHR47262:SF1">
    <property type="entry name" value="OS02G0132600 PROTEIN"/>
    <property type="match status" value="1"/>
</dbReference>